<evidence type="ECO:0000259" key="6">
    <source>
        <dbReference type="PROSITE" id="PS50172"/>
    </source>
</evidence>
<dbReference type="PROSITE" id="PS50172">
    <property type="entry name" value="BRCT"/>
    <property type="match status" value="1"/>
</dbReference>
<evidence type="ECO:0000256" key="2">
    <source>
        <dbReference type="ARBA" id="ARBA00022598"/>
    </source>
</evidence>
<comment type="similarity">
    <text evidence="1 5">Belongs to the ATP-dependent AMP-binding enzyme family.</text>
</comment>
<dbReference type="CDD" id="cd05966">
    <property type="entry name" value="ACS"/>
    <property type="match status" value="1"/>
</dbReference>
<dbReference type="PROSITE" id="PS00455">
    <property type="entry name" value="AMP_BINDING"/>
    <property type="match status" value="1"/>
</dbReference>
<dbReference type="PANTHER" id="PTHR24095:SF244">
    <property type="entry name" value="ACETYL-COENZYME A SYNTHETASE"/>
    <property type="match status" value="1"/>
</dbReference>
<keyword evidence="2 5" id="KW-0436">Ligase</keyword>
<dbReference type="InterPro" id="IPR000873">
    <property type="entry name" value="AMP-dep_synth/lig_dom"/>
</dbReference>
<dbReference type="InterPro" id="IPR001357">
    <property type="entry name" value="BRCT_dom"/>
</dbReference>
<evidence type="ECO:0000256" key="5">
    <source>
        <dbReference type="RuleBase" id="RU361147"/>
    </source>
</evidence>
<evidence type="ECO:0000256" key="4">
    <source>
        <dbReference type="ARBA" id="ARBA00022840"/>
    </source>
</evidence>
<dbReference type="GO" id="GO:0019427">
    <property type="term" value="P:acetyl-CoA biosynthetic process from acetate"/>
    <property type="evidence" value="ECO:0007669"/>
    <property type="project" value="InterPro"/>
</dbReference>
<dbReference type="Gene3D" id="3.40.50.12780">
    <property type="entry name" value="N-terminal domain of ligase-like"/>
    <property type="match status" value="1"/>
</dbReference>
<dbReference type="InterPro" id="IPR020845">
    <property type="entry name" value="AMP-binding_CS"/>
</dbReference>
<dbReference type="SUPFAM" id="SSF56801">
    <property type="entry name" value="Acetyl-CoA synthetase-like"/>
    <property type="match status" value="1"/>
</dbReference>
<dbReference type="InterPro" id="IPR011904">
    <property type="entry name" value="Ac_CoA_lig"/>
</dbReference>
<evidence type="ECO:0000256" key="1">
    <source>
        <dbReference type="ARBA" id="ARBA00006432"/>
    </source>
</evidence>
<dbReference type="NCBIfam" id="TIGR02188">
    <property type="entry name" value="Ac_CoA_lig_AcsA"/>
    <property type="match status" value="1"/>
</dbReference>
<dbReference type="SUPFAM" id="SSF52113">
    <property type="entry name" value="BRCT domain"/>
    <property type="match status" value="1"/>
</dbReference>
<dbReference type="FunFam" id="3.40.50.12780:FF:000001">
    <property type="entry name" value="Acetyl-coenzyme A synthetase"/>
    <property type="match status" value="1"/>
</dbReference>
<dbReference type="InterPro" id="IPR025110">
    <property type="entry name" value="AMP-bd_C"/>
</dbReference>
<dbReference type="Gene3D" id="3.40.50.10190">
    <property type="entry name" value="BRCT domain"/>
    <property type="match status" value="1"/>
</dbReference>
<organism evidence="7 8">
    <name type="scientific">Steinernema hermaphroditum</name>
    <dbReference type="NCBI Taxonomy" id="289476"/>
    <lineage>
        <taxon>Eukaryota</taxon>
        <taxon>Metazoa</taxon>
        <taxon>Ecdysozoa</taxon>
        <taxon>Nematoda</taxon>
        <taxon>Chromadorea</taxon>
        <taxon>Rhabditida</taxon>
        <taxon>Tylenchina</taxon>
        <taxon>Panagrolaimomorpha</taxon>
        <taxon>Strongyloidoidea</taxon>
        <taxon>Steinernematidae</taxon>
        <taxon>Steinernema</taxon>
    </lineage>
</organism>
<gene>
    <name evidence="7" type="ORF">QR680_012605</name>
</gene>
<dbReference type="InterPro" id="IPR032387">
    <property type="entry name" value="ACAS_N"/>
</dbReference>
<dbReference type="Pfam" id="PF13193">
    <property type="entry name" value="AMP-binding_C"/>
    <property type="match status" value="1"/>
</dbReference>
<evidence type="ECO:0000256" key="3">
    <source>
        <dbReference type="ARBA" id="ARBA00022741"/>
    </source>
</evidence>
<protein>
    <recommendedName>
        <fullName evidence="5">Acetyl-coenzyme A synthetase</fullName>
        <ecNumber evidence="5">6.2.1.1</ecNumber>
    </recommendedName>
</protein>
<feature type="domain" description="BRCT" evidence="6">
    <location>
        <begin position="684"/>
        <end position="772"/>
    </location>
</feature>
<dbReference type="PANTHER" id="PTHR24095">
    <property type="entry name" value="ACETYL-COENZYME A SYNTHETASE"/>
    <property type="match status" value="1"/>
</dbReference>
<dbReference type="AlphaFoldDB" id="A0AA39M108"/>
<keyword evidence="3 5" id="KW-0547">Nucleotide-binding</keyword>
<sequence length="802" mass="89515">MLDSKVKFDLNARTPSEEEEDLFQPPAPLLAGAHVAGLPSYRDMYRDSINDPNKFWKTVAAQLYFESDSDKGLEWNFDIRKGDIFCRFMDGARTNIAYNCLERNIAKGLSIPCSSHPTKARLGYGSRVAYLWEGNEPSDSYKITYQELLDKVVAFSAVLQSKGVRKGDVVAIYLPMVVELPVAMLACVRIGAVHSVVFAGFSSDSLASRIKQANCKVLVTADGFFRGNKFIALKNLSDHAVEILREEGHSLNSMIVLEHLNRVKHSNSDFPPIKMDPQLDCFWEEEVKKCTGMESKVEWVEAEDPSFILYTSGSTGTPKGILHTTAGYMTYAYFSTRMTFDVHADEDIYWCTADCGWITGHSYLVYGPLMNGVTSVMFEGVPTYPTVSRMWEICEKYKVTKFYTAPTAIRALMAFGNDKVTCHDRSSLKVLGTVGEPINPSAWKWLHKVVGGGRCAVVDTYWQTETGGLMITSYPAATPMKPGSATMPCFGVEPVIVDAEGRKLEGPCEGNLCFGRAWPGMMRTVYGDHKRFEKTYFSPFPGYYFTGDGARRDEDAYYWVTGRVDDLMNVSGHLLSTAEIESALVSHHGVVEAAVVAAPHDIKGHFPYAFVTMVNGRKLDKQTIADLKGVVREKIGAIAVPDVIQEAPGLPKTRSGKVTRRILRKIAEGVAVRSRNCTRCMLDQKRRLFADYWFFVPELFFKSSVVKRETLIGMIGLCGGHVISKPWEAQGKPGHNLIVYGTDPTDMEDSAIRFELTTNFTVVLADWVIDSICGYRVKPLLDSYRITKKPECLEISRLIDCI</sequence>
<dbReference type="EMBL" id="JAUCMV010000002">
    <property type="protein sequence ID" value="KAK0416644.1"/>
    <property type="molecule type" value="Genomic_DNA"/>
</dbReference>
<dbReference type="EC" id="6.2.1.1" evidence="5"/>
<keyword evidence="4 5" id="KW-0067">ATP-binding</keyword>
<evidence type="ECO:0000313" key="7">
    <source>
        <dbReference type="EMBL" id="KAK0416644.1"/>
    </source>
</evidence>
<keyword evidence="8" id="KW-1185">Reference proteome</keyword>
<evidence type="ECO:0000313" key="8">
    <source>
        <dbReference type="Proteomes" id="UP001175271"/>
    </source>
</evidence>
<name>A0AA39M108_9BILA</name>
<comment type="caution">
    <text evidence="7">The sequence shown here is derived from an EMBL/GenBank/DDBJ whole genome shotgun (WGS) entry which is preliminary data.</text>
</comment>
<dbReference type="InterPro" id="IPR042099">
    <property type="entry name" value="ANL_N_sf"/>
</dbReference>
<dbReference type="GO" id="GO:0005524">
    <property type="term" value="F:ATP binding"/>
    <property type="evidence" value="ECO:0007669"/>
    <property type="project" value="UniProtKB-UniRule"/>
</dbReference>
<dbReference type="InterPro" id="IPR045851">
    <property type="entry name" value="AMP-bd_C_sf"/>
</dbReference>
<comment type="catalytic activity">
    <reaction evidence="5">
        <text>acetate + ATP + CoA = acetyl-CoA + AMP + diphosphate</text>
        <dbReference type="Rhea" id="RHEA:23176"/>
        <dbReference type="ChEBI" id="CHEBI:30089"/>
        <dbReference type="ChEBI" id="CHEBI:30616"/>
        <dbReference type="ChEBI" id="CHEBI:33019"/>
        <dbReference type="ChEBI" id="CHEBI:57287"/>
        <dbReference type="ChEBI" id="CHEBI:57288"/>
        <dbReference type="ChEBI" id="CHEBI:456215"/>
        <dbReference type="EC" id="6.2.1.1"/>
    </reaction>
</comment>
<dbReference type="Pfam" id="PF00501">
    <property type="entry name" value="AMP-binding"/>
    <property type="match status" value="1"/>
</dbReference>
<dbReference type="InterPro" id="IPR036420">
    <property type="entry name" value="BRCT_dom_sf"/>
</dbReference>
<proteinExistence type="inferred from homology"/>
<reference evidence="7" key="1">
    <citation type="submission" date="2023-06" db="EMBL/GenBank/DDBJ databases">
        <title>Genomic analysis of the entomopathogenic nematode Steinernema hermaphroditum.</title>
        <authorList>
            <person name="Schwarz E.M."/>
            <person name="Heppert J.K."/>
            <person name="Baniya A."/>
            <person name="Schwartz H.T."/>
            <person name="Tan C.-H."/>
            <person name="Antoshechkin I."/>
            <person name="Sternberg P.W."/>
            <person name="Goodrich-Blair H."/>
            <person name="Dillman A.R."/>
        </authorList>
    </citation>
    <scope>NUCLEOTIDE SEQUENCE</scope>
    <source>
        <strain evidence="7">PS9179</strain>
        <tissue evidence="7">Whole animal</tissue>
    </source>
</reference>
<dbReference type="GO" id="GO:0003987">
    <property type="term" value="F:acetate-CoA ligase activity"/>
    <property type="evidence" value="ECO:0007669"/>
    <property type="project" value="UniProtKB-UniRule"/>
</dbReference>
<dbReference type="Pfam" id="PF16177">
    <property type="entry name" value="ACAS_N"/>
    <property type="match status" value="1"/>
</dbReference>
<dbReference type="NCBIfam" id="NF001208">
    <property type="entry name" value="PRK00174.1"/>
    <property type="match status" value="1"/>
</dbReference>
<dbReference type="GO" id="GO:0016208">
    <property type="term" value="F:AMP binding"/>
    <property type="evidence" value="ECO:0007669"/>
    <property type="project" value="InterPro"/>
</dbReference>
<dbReference type="Gene3D" id="3.30.300.30">
    <property type="match status" value="1"/>
</dbReference>
<accession>A0AA39M108</accession>
<dbReference type="Proteomes" id="UP001175271">
    <property type="component" value="Unassembled WGS sequence"/>
</dbReference>